<evidence type="ECO:0000313" key="5">
    <source>
        <dbReference type="EMBL" id="KAK9832178.1"/>
    </source>
</evidence>
<organism evidence="5 6">
    <name type="scientific">Apatococcus lobatus</name>
    <dbReference type="NCBI Taxonomy" id="904363"/>
    <lineage>
        <taxon>Eukaryota</taxon>
        <taxon>Viridiplantae</taxon>
        <taxon>Chlorophyta</taxon>
        <taxon>core chlorophytes</taxon>
        <taxon>Trebouxiophyceae</taxon>
        <taxon>Chlorellales</taxon>
        <taxon>Chlorellaceae</taxon>
        <taxon>Apatococcus</taxon>
    </lineage>
</organism>
<evidence type="ECO:0000256" key="4">
    <source>
        <dbReference type="SAM" id="MobiDB-lite"/>
    </source>
</evidence>
<comment type="similarity">
    <text evidence="2">Belongs to the PAF1 family.</text>
</comment>
<dbReference type="GO" id="GO:0006368">
    <property type="term" value="P:transcription elongation by RNA polymerase II"/>
    <property type="evidence" value="ECO:0007669"/>
    <property type="project" value="InterPro"/>
</dbReference>
<protein>
    <submittedName>
        <fullName evidence="5">Uncharacterized protein</fullName>
    </submittedName>
</protein>
<dbReference type="Proteomes" id="UP001438707">
    <property type="component" value="Unassembled WGS sequence"/>
</dbReference>
<dbReference type="PANTHER" id="PTHR23188:SF12">
    <property type="entry name" value="RNA POLYMERASE II-ASSOCIATED FACTOR 1 HOMOLOG"/>
    <property type="match status" value="1"/>
</dbReference>
<evidence type="ECO:0000313" key="6">
    <source>
        <dbReference type="Proteomes" id="UP001438707"/>
    </source>
</evidence>
<evidence type="ECO:0000256" key="3">
    <source>
        <dbReference type="ARBA" id="ARBA00023242"/>
    </source>
</evidence>
<keyword evidence="6" id="KW-1185">Reference proteome</keyword>
<gene>
    <name evidence="5" type="ORF">WJX74_001843</name>
</gene>
<feature type="compositionally biased region" description="Basic residues" evidence="4">
    <location>
        <begin position="1288"/>
        <end position="1297"/>
    </location>
</feature>
<dbReference type="GO" id="GO:0000993">
    <property type="term" value="F:RNA polymerase II complex binding"/>
    <property type="evidence" value="ECO:0007669"/>
    <property type="project" value="TreeGrafter"/>
</dbReference>
<dbReference type="PANTHER" id="PTHR23188">
    <property type="entry name" value="RNA POLYMERASE II-ASSOCIATED FACTOR 1 HOMOLOG"/>
    <property type="match status" value="1"/>
</dbReference>
<feature type="compositionally biased region" description="Low complexity" evidence="4">
    <location>
        <begin position="57"/>
        <end position="67"/>
    </location>
</feature>
<dbReference type="InterPro" id="IPR007133">
    <property type="entry name" value="RNA_pol_II-assoc_Paf1"/>
</dbReference>
<comment type="caution">
    <text evidence="5">The sequence shown here is derived from an EMBL/GenBank/DDBJ whole genome shotgun (WGS) entry which is preliminary data.</text>
</comment>
<feature type="region of interest" description="Disordered" evidence="4">
    <location>
        <begin position="1"/>
        <end position="76"/>
    </location>
</feature>
<dbReference type="GO" id="GO:0003682">
    <property type="term" value="F:chromatin binding"/>
    <property type="evidence" value="ECO:0007669"/>
    <property type="project" value="TreeGrafter"/>
</dbReference>
<feature type="region of interest" description="Disordered" evidence="4">
    <location>
        <begin position="1358"/>
        <end position="1388"/>
    </location>
</feature>
<feature type="region of interest" description="Disordered" evidence="4">
    <location>
        <begin position="1260"/>
        <end position="1310"/>
    </location>
</feature>
<sequence length="1444" mass="157002">MATLLAGPPPDLAASQASAPARSARPQETPEQRQKRKDAEKKKQEHAKRERDKLKQKQAAATAAKAAPRPAESQHFTRQTPFVCNIRFRNDLPEIPCDPKMLVTPLQPERLAEFKLTSLEIDARHEMPVPLDLGIPVSALDIQRYTVPDVPEPLDPADALLLEGDAEEAPEHQAAKGARTRGKAAPVNLPWLMNTTYIQGAQQAKTGAALKRLQEMQAAEAAPLDEREVQIAGIEEGFEAAARPPIHQTDPSLTPVEVLPVFPDEELVDQRSVIIQFDGDPAADDERLSKLTEAERLRFTEHCLVKSFNIAEDSEGKPLKFVAFIAPTDPTFIRENASIDEREAFGNAAEVEYRWVREYNYEVKQENQLQQEYVLRFQPSGVYYTVLGPKLTLRKRSKHKGAMQETTRPSKIILKRKRDDANLRPADEAEEIIEQHEAQEPSAVRLHTGLPDWRAAGTSHMNTGCSCFGIAASSRIPRKTYNHLVPPVFPKDPPTSSMPDREQECQLQALIAYLAATPHCISKVSRRLARAINGSLVVIAAQPLAAREQLQGFALDPSVPPGPAAVVAAEVGHVRLAVQTYVRLLASLSTSDCNLMAQELICTKPSKTDSPVRVVALPAGTGGESHVFSVVGVLLTHTGWQMRAQGLLLLSAFMASQADDTFLRPVENFLSYVCTAATRAVGRVAASEAAFTAERGDVDVNAPKSRQAQAEQNDIQEVRETMATLAGFLQLLHRAASNSRYLLLVQRTVMEALQQIHGASHQHALLAAAASGRLASQALLITPDDPLHGMYALPEAWHACEALGQLTEIEILAEEVVSDMVNFMWQHRCWGVATQAAGLKADFMTIFVEVAATSRRTMWLFRALLKQAAALSGLGDDFSDNEFAGLLGTLVAVADQEGLLQDANAAHVLSLVLQATPLMAAGAKPEAHAAIQDVSTLAVSYMAGMARRQAVTAAVSASLGCLQHTCGRDSMEMVMSLNLMTVACKQMDEPHPHQLEPTIWETIMPRQLAVQLARLCKTGRLPARAATHAMLSALIQKAAALLPAFQAALFLSAIWHEAALKENSCEAFEGMQAVLVEVVRRCPPDALPHALQCLLALRLEAAKAAATQLGQDAPPFSLIMLSGERVKVCAARAFRAQLGPAQLCCLQTMTQAAALSLMERCGLQLPWDQCPPALDPSLFRDEKAARARLQEELKEMSAGQARQDGCMEQLCHSSCLLAATGLDAASLQDILQQPFCPAPILSADPCWHLPKVRPHGYQLAGDLDTSSEPETKALSAANKQGAKDKSKSSRPRTRKSSRGKEVARSLASSQSWKNLDTGMLDTTSQSHTALPSFEDLVMVVKGTNLHVEGCNICILEPNSPDAAKKTSQESRPSQGSRPTSYDGTSAATKHRSFIAQARSCKRTTEERRQLLRSTRKLALEGSNADAMPAVALDISCHGATPPRV</sequence>
<feature type="compositionally biased region" description="Low complexity" evidence="4">
    <location>
        <begin position="13"/>
        <end position="27"/>
    </location>
</feature>
<evidence type="ECO:0000256" key="2">
    <source>
        <dbReference type="ARBA" id="ARBA00007560"/>
    </source>
</evidence>
<keyword evidence="3" id="KW-0539">Nucleus</keyword>
<dbReference type="GO" id="GO:0016593">
    <property type="term" value="C:Cdc73/Paf1 complex"/>
    <property type="evidence" value="ECO:0007669"/>
    <property type="project" value="InterPro"/>
</dbReference>
<comment type="subcellular location">
    <subcellularLocation>
        <location evidence="1">Nucleus</location>
    </subcellularLocation>
</comment>
<accession>A0AAW1RET5</accession>
<evidence type="ECO:0000256" key="1">
    <source>
        <dbReference type="ARBA" id="ARBA00004123"/>
    </source>
</evidence>
<feature type="compositionally biased region" description="Polar residues" evidence="4">
    <location>
        <begin position="1369"/>
        <end position="1387"/>
    </location>
</feature>
<dbReference type="EMBL" id="JALJOS010000012">
    <property type="protein sequence ID" value="KAK9832178.1"/>
    <property type="molecule type" value="Genomic_DNA"/>
</dbReference>
<feature type="compositionally biased region" description="Basic and acidic residues" evidence="4">
    <location>
        <begin position="28"/>
        <end position="55"/>
    </location>
</feature>
<name>A0AAW1RET5_9CHLO</name>
<reference evidence="5 6" key="1">
    <citation type="journal article" date="2024" name="Nat. Commun.">
        <title>Phylogenomics reveals the evolutionary origins of lichenization in chlorophyte algae.</title>
        <authorList>
            <person name="Puginier C."/>
            <person name="Libourel C."/>
            <person name="Otte J."/>
            <person name="Skaloud P."/>
            <person name="Haon M."/>
            <person name="Grisel S."/>
            <person name="Petersen M."/>
            <person name="Berrin J.G."/>
            <person name="Delaux P.M."/>
            <person name="Dal Grande F."/>
            <person name="Keller J."/>
        </authorList>
    </citation>
    <scope>NUCLEOTIDE SEQUENCE [LARGE SCALE GENOMIC DNA]</scope>
    <source>
        <strain evidence="5 6">SAG 2145</strain>
    </source>
</reference>
<proteinExistence type="inferred from homology"/>
<dbReference type="Pfam" id="PF03985">
    <property type="entry name" value="Paf1"/>
    <property type="match status" value="1"/>
</dbReference>